<name>A0ACB7FE04_NIBAL</name>
<reference evidence="1" key="1">
    <citation type="submission" date="2020-04" db="EMBL/GenBank/DDBJ databases">
        <title>A chromosome-scale assembly and high-density genetic map of the yellow drum (Nibea albiflora) genome.</title>
        <authorList>
            <person name="Xu D."/>
            <person name="Zhang W."/>
            <person name="Chen R."/>
            <person name="Tan P."/>
            <person name="Wang L."/>
            <person name="Song H."/>
            <person name="Tian L."/>
            <person name="Zhu Q."/>
            <person name="Wang B."/>
        </authorList>
    </citation>
    <scope>NUCLEOTIDE SEQUENCE</scope>
    <source>
        <strain evidence="1">ZJHYS-2018</strain>
    </source>
</reference>
<dbReference type="EMBL" id="CM024800">
    <property type="protein sequence ID" value="KAG8012399.1"/>
    <property type="molecule type" value="Genomic_DNA"/>
</dbReference>
<protein>
    <submittedName>
        <fullName evidence="1">Hyaluronidase-4</fullName>
    </submittedName>
</protein>
<accession>A0ACB7FE04</accession>
<dbReference type="Proteomes" id="UP000805704">
    <property type="component" value="Chromosome 12"/>
</dbReference>
<keyword evidence="2" id="KW-1185">Reference proteome</keyword>
<organism evidence="1 2">
    <name type="scientific">Nibea albiflora</name>
    <name type="common">Yellow drum</name>
    <name type="synonym">Corvina albiflora</name>
    <dbReference type="NCBI Taxonomy" id="240163"/>
    <lineage>
        <taxon>Eukaryota</taxon>
        <taxon>Metazoa</taxon>
        <taxon>Chordata</taxon>
        <taxon>Craniata</taxon>
        <taxon>Vertebrata</taxon>
        <taxon>Euteleostomi</taxon>
        <taxon>Actinopterygii</taxon>
        <taxon>Neopterygii</taxon>
        <taxon>Teleostei</taxon>
        <taxon>Neoteleostei</taxon>
        <taxon>Acanthomorphata</taxon>
        <taxon>Eupercaria</taxon>
        <taxon>Sciaenidae</taxon>
        <taxon>Nibea</taxon>
    </lineage>
</organism>
<proteinExistence type="predicted"/>
<comment type="caution">
    <text evidence="1">The sequence shown here is derived from an EMBL/GenBank/DDBJ whole genome shotgun (WGS) entry which is preliminary data.</text>
</comment>
<evidence type="ECO:0000313" key="1">
    <source>
        <dbReference type="EMBL" id="KAG8012399.1"/>
    </source>
</evidence>
<evidence type="ECO:0000313" key="2">
    <source>
        <dbReference type="Proteomes" id="UP000805704"/>
    </source>
</evidence>
<sequence length="1140" mass="131797">MPVVPVGGTSSSHHVVPVALICSWLFLLFHEAFGQKPAKLPLIGRKPFIAAWNAPLDMCIIKYNITTNVDRLFHIHGSPRADWTGQNVTIFYANRLGYYPHYTAQGVAVHGGLPQNCSLDLHLFKAYQDINHFIPAEDFRGLAVIDWEFWRPQWSRNWHKKDIYRQKSRELTAKAYVNVTEAQVEELARRRFEKSAKAFMQRTIQLGIRLRPNTLWGFYLYPDCHNYNLHEQNYTGFCPLLERMRNDELLWLWNSSTALFPSVAIRKTHTNSISNLHFSQHRIRESLRVASLTSKEYDLPTYVYMRLGYRDEALTFLTAKDLIHTIGESAALGAAGFVIWGDLNLTSSRAHSQVHYYISQKSSHGLAVIDWESWRPLWDQNWGSKRIYQSLSISHAQQVAPCLSSNIISQVAKQQFQEAARRFMEKTIHLGISQRPNRRWGFYLFPDCFNYGWKEPDYTGECSMKTQNQNDEMMWLWECSTALFPSIYLPKGLMNSPKTKLFVRNRVQEALRVATLLKHPYTMPIYVFSRPLYRDQTETFESKMDLENTVGESAALGASGVIMWGATNDYNSKAACKSLSEYLTSTLNPYIANVTAAAMLCSEVLCQGKGRCIRKSYNSTHCLHLNPANFYIKRVDGKYVATGQPSAADLDAWAENFTYYCFNMNQRKQHFFSIFSAMLALLCSAQALPRTDPPLSHSHPFLFMWNAPTELCDIRFGMPLDLSYFHFVSSTLKTATNQSIAIFYTDRFGIFPYVDEDTGEMYDEGLPQLINLTDHHEQAEVDIKYYIPTAQPGLAVLDFEEWRPQWVRNWGSKDIYRQISIEIVQTKNPSLSEDEAEDRARIMFERAAKKYFLRSILLGKRLRPNRLWGYYLYPDCYNYDYNQDMENFTGECPSIEKDRNDELLWLWKESTALFPSIYLELVLRDSEQARLFVRHRIQEAMRVSTLPNSSYSIPIYAYIRPVYKDSIDDYMSELDLVSTIGEAAALGAAGVISWGDMNVTDTEDSCFDARRHLEQIMNPYILNVSTATRLCSRALCQGQGRCVRKHWNDNVFLHLNPQRYRIQRQRRGGPLTVSGGLSQDDINWFDRNFDCMCYSEKPCRSVLDFNIIQGRVVTTRNRGSDRTGPLLLVIILLCWMYVVM</sequence>
<gene>
    <name evidence="1" type="primary">HYAL4</name>
    <name evidence="1" type="ORF">GBF38_020140</name>
</gene>